<dbReference type="InterPro" id="IPR015897">
    <property type="entry name" value="CHK_kinase-like"/>
</dbReference>
<protein>
    <submittedName>
        <fullName evidence="2">AGAP003762-PA-like protein</fullName>
    </submittedName>
    <submittedName>
        <fullName evidence="3">CHK domain-containing protein</fullName>
    </submittedName>
</protein>
<dbReference type="VEuPathDB" id="VectorBase:ASIS024396"/>
<sequence length="407" mass="47251">MAYNQDELVAPNWLNDEFFRDVLREANDDTSIELTGKCRLRPGTKMGDHYASVIFRTTVTYRTEKSDGEQSINLIMKTTPEADGLKKELLEDNMFFNIEIRMYSKVLPEMARLLKDIGEEYKYPRYFYGALKPHSIVILEDISNQGWVMSDFIETVDDIKPIIKDLAMFHAASVVMESKDPNFSTEHNFSMADKFLSFEQMINKGFRDLMYLTKTYPEFAGFAKPLENFQGGLRKVLESMYTPSRTFQNVLTHGDFQIKNMLHQIDADGRHTDTILLDYQICSWTTPSIDLYGLLDMIASQDLKNRSRHEIIYLYYQEYSGLLKRLGFGGRIPTLLDLQAELLRTSGFEMFHYVVFTTFRFLCQENLDIEAFIKGETENPALDNPEFKKLMLAELSRLLYQGTISEN</sequence>
<proteinExistence type="predicted"/>
<dbReference type="VEuPathDB" id="VectorBase:ASIC009271"/>
<dbReference type="InterPro" id="IPR004119">
    <property type="entry name" value="EcKL"/>
</dbReference>
<dbReference type="EMBL" id="ATLV01016901">
    <property type="status" value="NOT_ANNOTATED_CDS"/>
    <property type="molecule type" value="Genomic_DNA"/>
</dbReference>
<evidence type="ECO:0000313" key="3">
    <source>
        <dbReference type="EnsemblMetazoa" id="ASIC009271-PA"/>
    </source>
</evidence>
<accession>A0A084VUK2</accession>
<dbReference type="SUPFAM" id="SSF56112">
    <property type="entry name" value="Protein kinase-like (PK-like)"/>
    <property type="match status" value="1"/>
</dbReference>
<dbReference type="Pfam" id="PF02958">
    <property type="entry name" value="EcKL"/>
    <property type="match status" value="1"/>
</dbReference>
<organism evidence="2">
    <name type="scientific">Anopheles sinensis</name>
    <name type="common">Mosquito</name>
    <dbReference type="NCBI Taxonomy" id="74873"/>
    <lineage>
        <taxon>Eukaryota</taxon>
        <taxon>Metazoa</taxon>
        <taxon>Ecdysozoa</taxon>
        <taxon>Arthropoda</taxon>
        <taxon>Hexapoda</taxon>
        <taxon>Insecta</taxon>
        <taxon>Pterygota</taxon>
        <taxon>Neoptera</taxon>
        <taxon>Endopterygota</taxon>
        <taxon>Diptera</taxon>
        <taxon>Nematocera</taxon>
        <taxon>Culicoidea</taxon>
        <taxon>Culicidae</taxon>
        <taxon>Anophelinae</taxon>
        <taxon>Anopheles</taxon>
    </lineage>
</organism>
<dbReference type="EnsemblMetazoa" id="ASIC009271-RA">
    <property type="protein sequence ID" value="ASIC009271-PA"/>
    <property type="gene ID" value="ASIC009271"/>
</dbReference>
<evidence type="ECO:0000259" key="1">
    <source>
        <dbReference type="SMART" id="SM00587"/>
    </source>
</evidence>
<dbReference type="AlphaFoldDB" id="A0A084VUK2"/>
<dbReference type="EMBL" id="KE525127">
    <property type="protein sequence ID" value="KFB41646.1"/>
    <property type="molecule type" value="Genomic_DNA"/>
</dbReference>
<evidence type="ECO:0000313" key="2">
    <source>
        <dbReference type="EMBL" id="KFB41646.1"/>
    </source>
</evidence>
<dbReference type="InterPro" id="IPR011009">
    <property type="entry name" value="Kinase-like_dom_sf"/>
</dbReference>
<dbReference type="STRING" id="74873.A0A084VUK2"/>
<keyword evidence="4" id="KW-1185">Reference proteome</keyword>
<dbReference type="Proteomes" id="UP000030765">
    <property type="component" value="Unassembled WGS sequence"/>
</dbReference>
<dbReference type="Gene3D" id="3.90.1200.10">
    <property type="match status" value="1"/>
</dbReference>
<name>A0A084VUK2_ANOSI</name>
<dbReference type="SMART" id="SM00587">
    <property type="entry name" value="CHK"/>
    <property type="match status" value="1"/>
</dbReference>
<reference evidence="3" key="2">
    <citation type="submission" date="2020-05" db="UniProtKB">
        <authorList>
            <consortium name="EnsemblMetazoa"/>
        </authorList>
    </citation>
    <scope>IDENTIFICATION</scope>
</reference>
<evidence type="ECO:0000313" key="4">
    <source>
        <dbReference type="Proteomes" id="UP000030765"/>
    </source>
</evidence>
<gene>
    <name evidence="2" type="ORF">ZHAS_00009271</name>
</gene>
<dbReference type="PANTHER" id="PTHR11012:SF12">
    <property type="entry name" value="CHK KINASE-LIKE DOMAIN-CONTAINING PROTEIN-RELATED"/>
    <property type="match status" value="1"/>
</dbReference>
<dbReference type="PANTHER" id="PTHR11012">
    <property type="entry name" value="PROTEIN KINASE-LIKE DOMAIN-CONTAINING"/>
    <property type="match status" value="1"/>
</dbReference>
<feature type="domain" description="CHK kinase-like" evidence="1">
    <location>
        <begin position="137"/>
        <end position="325"/>
    </location>
</feature>
<dbReference type="OMA" id="YYVLGHC"/>
<reference evidence="2 4" key="1">
    <citation type="journal article" date="2014" name="BMC Genomics">
        <title>Genome sequence of Anopheles sinensis provides insight into genetics basis of mosquito competence for malaria parasites.</title>
        <authorList>
            <person name="Zhou D."/>
            <person name="Zhang D."/>
            <person name="Ding G."/>
            <person name="Shi L."/>
            <person name="Hou Q."/>
            <person name="Ye Y."/>
            <person name="Xu Y."/>
            <person name="Zhou H."/>
            <person name="Xiong C."/>
            <person name="Li S."/>
            <person name="Yu J."/>
            <person name="Hong S."/>
            <person name="Yu X."/>
            <person name="Zou P."/>
            <person name="Chen C."/>
            <person name="Chang X."/>
            <person name="Wang W."/>
            <person name="Lv Y."/>
            <person name="Sun Y."/>
            <person name="Ma L."/>
            <person name="Shen B."/>
            <person name="Zhu C."/>
        </authorList>
    </citation>
    <scope>NUCLEOTIDE SEQUENCE [LARGE SCALE GENOMIC DNA]</scope>
</reference>
<dbReference type="OrthoDB" id="8250698at2759"/>